<dbReference type="EMBL" id="JAINUG010000083">
    <property type="protein sequence ID" value="KAJ8399456.1"/>
    <property type="molecule type" value="Genomic_DNA"/>
</dbReference>
<name>A0AAD7SDM4_9TELE</name>
<evidence type="ECO:0000313" key="2">
    <source>
        <dbReference type="Proteomes" id="UP001221898"/>
    </source>
</evidence>
<comment type="caution">
    <text evidence="1">The sequence shown here is derived from an EMBL/GenBank/DDBJ whole genome shotgun (WGS) entry which is preliminary data.</text>
</comment>
<sequence>MARYAEPLHKLVAEVNGRQKSLVTRGDDTLQGENMLESLQWFWNWCDSGVIFGETDSCYLTTCEYRKSSTVPVLIKKAPDICDKQRVLAK</sequence>
<gene>
    <name evidence="1" type="ORF">AAFF_G00411680</name>
</gene>
<organism evidence="1 2">
    <name type="scientific">Aldrovandia affinis</name>
    <dbReference type="NCBI Taxonomy" id="143900"/>
    <lineage>
        <taxon>Eukaryota</taxon>
        <taxon>Metazoa</taxon>
        <taxon>Chordata</taxon>
        <taxon>Craniata</taxon>
        <taxon>Vertebrata</taxon>
        <taxon>Euteleostomi</taxon>
        <taxon>Actinopterygii</taxon>
        <taxon>Neopterygii</taxon>
        <taxon>Teleostei</taxon>
        <taxon>Notacanthiformes</taxon>
        <taxon>Halosauridae</taxon>
        <taxon>Aldrovandia</taxon>
    </lineage>
</organism>
<accession>A0AAD7SDM4</accession>
<reference evidence="1" key="1">
    <citation type="journal article" date="2023" name="Science">
        <title>Genome structures resolve the early diversification of teleost fishes.</title>
        <authorList>
            <person name="Parey E."/>
            <person name="Louis A."/>
            <person name="Montfort J."/>
            <person name="Bouchez O."/>
            <person name="Roques C."/>
            <person name="Iampietro C."/>
            <person name="Lluch J."/>
            <person name="Castinel A."/>
            <person name="Donnadieu C."/>
            <person name="Desvignes T."/>
            <person name="Floi Bucao C."/>
            <person name="Jouanno E."/>
            <person name="Wen M."/>
            <person name="Mejri S."/>
            <person name="Dirks R."/>
            <person name="Jansen H."/>
            <person name="Henkel C."/>
            <person name="Chen W.J."/>
            <person name="Zahm M."/>
            <person name="Cabau C."/>
            <person name="Klopp C."/>
            <person name="Thompson A.W."/>
            <person name="Robinson-Rechavi M."/>
            <person name="Braasch I."/>
            <person name="Lecointre G."/>
            <person name="Bobe J."/>
            <person name="Postlethwait J.H."/>
            <person name="Berthelot C."/>
            <person name="Roest Crollius H."/>
            <person name="Guiguen Y."/>
        </authorList>
    </citation>
    <scope>NUCLEOTIDE SEQUENCE</scope>
    <source>
        <strain evidence="1">NC1722</strain>
    </source>
</reference>
<dbReference type="Proteomes" id="UP001221898">
    <property type="component" value="Unassembled WGS sequence"/>
</dbReference>
<protein>
    <submittedName>
        <fullName evidence="1">Uncharacterized protein</fullName>
    </submittedName>
</protein>
<evidence type="ECO:0000313" key="1">
    <source>
        <dbReference type="EMBL" id="KAJ8399456.1"/>
    </source>
</evidence>
<dbReference type="AlphaFoldDB" id="A0AAD7SDM4"/>
<proteinExistence type="predicted"/>
<keyword evidence="2" id="KW-1185">Reference proteome</keyword>